<evidence type="ECO:0000313" key="7">
    <source>
        <dbReference type="Proteomes" id="UP000054408"/>
    </source>
</evidence>
<organism evidence="6 7">
    <name type="scientific">Thecamonas trahens ATCC 50062</name>
    <dbReference type="NCBI Taxonomy" id="461836"/>
    <lineage>
        <taxon>Eukaryota</taxon>
        <taxon>Apusozoa</taxon>
        <taxon>Apusomonadida</taxon>
        <taxon>Apusomonadidae</taxon>
        <taxon>Thecamonas</taxon>
    </lineage>
</organism>
<dbReference type="PANTHER" id="PTHR24115">
    <property type="entry name" value="KINESIN-RELATED"/>
    <property type="match status" value="1"/>
</dbReference>
<dbReference type="InterPro" id="IPR027640">
    <property type="entry name" value="Kinesin-like_fam"/>
</dbReference>
<dbReference type="GO" id="GO:0007018">
    <property type="term" value="P:microtubule-based movement"/>
    <property type="evidence" value="ECO:0007669"/>
    <property type="project" value="InterPro"/>
</dbReference>
<dbReference type="AlphaFoldDB" id="A0A0L0D968"/>
<dbReference type="InterPro" id="IPR001752">
    <property type="entry name" value="Kinesin_motor_dom"/>
</dbReference>
<dbReference type="PRINTS" id="PR00111">
    <property type="entry name" value="ABHYDROLASE"/>
</dbReference>
<dbReference type="GO" id="GO:0008574">
    <property type="term" value="F:plus-end-directed microtubule motor activity"/>
    <property type="evidence" value="ECO:0007669"/>
    <property type="project" value="TreeGrafter"/>
</dbReference>
<dbReference type="Pfam" id="PF00561">
    <property type="entry name" value="Abhydrolase_1"/>
    <property type="match status" value="1"/>
</dbReference>
<evidence type="ECO:0000256" key="3">
    <source>
        <dbReference type="PROSITE-ProRule" id="PRU00283"/>
    </source>
</evidence>
<dbReference type="GO" id="GO:0008017">
    <property type="term" value="F:microtubule binding"/>
    <property type="evidence" value="ECO:0007669"/>
    <property type="project" value="InterPro"/>
</dbReference>
<dbReference type="Gene3D" id="3.40.50.1820">
    <property type="entry name" value="alpha/beta hydrolase"/>
    <property type="match status" value="1"/>
</dbReference>
<accession>A0A0L0D968</accession>
<name>A0A0L0D968_THETB</name>
<dbReference type="OrthoDB" id="423055at2759"/>
<dbReference type="GO" id="GO:0016887">
    <property type="term" value="F:ATP hydrolysis activity"/>
    <property type="evidence" value="ECO:0007669"/>
    <property type="project" value="TreeGrafter"/>
</dbReference>
<feature type="domain" description="Kinesin motor" evidence="5">
    <location>
        <begin position="8"/>
        <end position="320"/>
    </location>
</feature>
<keyword evidence="2 3" id="KW-0067">ATP-binding</keyword>
<feature type="binding site" evidence="3">
    <location>
        <begin position="83"/>
        <end position="90"/>
    </location>
    <ligand>
        <name>ATP</name>
        <dbReference type="ChEBI" id="CHEBI:30616"/>
    </ligand>
</feature>
<evidence type="ECO:0000313" key="6">
    <source>
        <dbReference type="EMBL" id="KNC47848.1"/>
    </source>
</evidence>
<dbReference type="OMA" id="HTIFGHK"/>
<dbReference type="InterPro" id="IPR036961">
    <property type="entry name" value="Kinesin_motor_dom_sf"/>
</dbReference>
<keyword evidence="1 3" id="KW-0547">Nucleotide-binding</keyword>
<evidence type="ECO:0000259" key="5">
    <source>
        <dbReference type="PROSITE" id="PS50067"/>
    </source>
</evidence>
<dbReference type="InterPro" id="IPR027417">
    <property type="entry name" value="P-loop_NTPase"/>
</dbReference>
<dbReference type="InterPro" id="IPR029058">
    <property type="entry name" value="AB_hydrolase_fold"/>
</dbReference>
<dbReference type="PROSITE" id="PS00411">
    <property type="entry name" value="KINESIN_MOTOR_1"/>
    <property type="match status" value="1"/>
</dbReference>
<evidence type="ECO:0000256" key="2">
    <source>
        <dbReference type="ARBA" id="ARBA00022840"/>
    </source>
</evidence>
<dbReference type="PANTHER" id="PTHR24115:SF9">
    <property type="entry name" value="KINESIN HEAVY CHAIN"/>
    <property type="match status" value="1"/>
</dbReference>
<dbReference type="GO" id="GO:0005524">
    <property type="term" value="F:ATP binding"/>
    <property type="evidence" value="ECO:0007669"/>
    <property type="project" value="UniProtKB-UniRule"/>
</dbReference>
<dbReference type="Gene3D" id="3.40.850.10">
    <property type="entry name" value="Kinesin motor domain"/>
    <property type="match status" value="1"/>
</dbReference>
<dbReference type="Proteomes" id="UP000054408">
    <property type="component" value="Unassembled WGS sequence"/>
</dbReference>
<dbReference type="PRINTS" id="PR00380">
    <property type="entry name" value="KINESINHEAVY"/>
</dbReference>
<dbReference type="SUPFAM" id="SSF53474">
    <property type="entry name" value="alpha/beta-Hydrolases"/>
    <property type="match status" value="1"/>
</dbReference>
<dbReference type="eggNOG" id="KOG0240">
    <property type="taxonomic scope" value="Eukaryota"/>
</dbReference>
<keyword evidence="4" id="KW-0493">Microtubule</keyword>
<dbReference type="InterPro" id="IPR019821">
    <property type="entry name" value="Kinesin_motor_CS"/>
</dbReference>
<proteinExistence type="inferred from homology"/>
<dbReference type="GO" id="GO:0005874">
    <property type="term" value="C:microtubule"/>
    <property type="evidence" value="ECO:0007669"/>
    <property type="project" value="UniProtKB-KW"/>
</dbReference>
<evidence type="ECO:0000256" key="4">
    <source>
        <dbReference type="RuleBase" id="RU000394"/>
    </source>
</evidence>
<reference evidence="6 7" key="1">
    <citation type="submission" date="2010-05" db="EMBL/GenBank/DDBJ databases">
        <title>The Genome Sequence of Thecamonas trahens ATCC 50062.</title>
        <authorList>
            <consortium name="The Broad Institute Genome Sequencing Platform"/>
            <person name="Russ C."/>
            <person name="Cuomo C."/>
            <person name="Shea T."/>
            <person name="Young S.K."/>
            <person name="Zeng Q."/>
            <person name="Koehrsen M."/>
            <person name="Haas B."/>
            <person name="Borodovsky M."/>
            <person name="Guigo R."/>
            <person name="Alvarado L."/>
            <person name="Berlin A."/>
            <person name="Bochicchio J."/>
            <person name="Borenstein D."/>
            <person name="Chapman S."/>
            <person name="Chen Z."/>
            <person name="Freedman E."/>
            <person name="Gellesch M."/>
            <person name="Goldberg J."/>
            <person name="Griggs A."/>
            <person name="Gujja S."/>
            <person name="Heilman E."/>
            <person name="Heiman D."/>
            <person name="Hepburn T."/>
            <person name="Howarth C."/>
            <person name="Jen D."/>
            <person name="Larson L."/>
            <person name="Mehta T."/>
            <person name="Park D."/>
            <person name="Pearson M."/>
            <person name="Roberts A."/>
            <person name="Saif S."/>
            <person name="Shenoy N."/>
            <person name="Sisk P."/>
            <person name="Stolte C."/>
            <person name="Sykes S."/>
            <person name="Thomson T."/>
            <person name="Walk T."/>
            <person name="White J."/>
            <person name="Yandava C."/>
            <person name="Burger G."/>
            <person name="Gray M.W."/>
            <person name="Holland P.W.H."/>
            <person name="King N."/>
            <person name="Lang F.B.F."/>
            <person name="Roger A.J."/>
            <person name="Ruiz-Trillo I."/>
            <person name="Lander E."/>
            <person name="Nusbaum C."/>
        </authorList>
    </citation>
    <scope>NUCLEOTIDE SEQUENCE [LARGE SCALE GENOMIC DNA]</scope>
    <source>
        <strain evidence="6 7">ATCC 50062</strain>
    </source>
</reference>
<evidence type="ECO:0000256" key="1">
    <source>
        <dbReference type="ARBA" id="ARBA00022741"/>
    </source>
</evidence>
<dbReference type="SUPFAM" id="SSF52540">
    <property type="entry name" value="P-loop containing nucleoside triphosphate hydrolases"/>
    <property type="match status" value="1"/>
</dbReference>
<keyword evidence="7" id="KW-1185">Reference proteome</keyword>
<dbReference type="GO" id="GO:0030705">
    <property type="term" value="P:cytoskeleton-dependent intracellular transport"/>
    <property type="evidence" value="ECO:0007669"/>
    <property type="project" value="TreeGrafter"/>
</dbReference>
<dbReference type="EMBL" id="GL349448">
    <property type="protein sequence ID" value="KNC47848.1"/>
    <property type="molecule type" value="Genomic_DNA"/>
</dbReference>
<dbReference type="GO" id="GO:0005871">
    <property type="term" value="C:kinesin complex"/>
    <property type="evidence" value="ECO:0007669"/>
    <property type="project" value="TreeGrafter"/>
</dbReference>
<protein>
    <recommendedName>
        <fullName evidence="4">Kinesin-like protein</fullName>
    </recommendedName>
</protein>
<sequence>MALPETTYVSTTLRLRPLNDSDARRVAELAERGMPESAGAACSLAALPDNAVEASQDEIYHAGAAPVVSQWLAGYDAAVMAYGTTGSGKTHTMIGPESDRGVMWRAARAGLNALANGDTMHLSAYDLYCGRVQDMLSKDRTKLKVRARPCESITDQRAGWRGVAEGATVVEVPDEAAFDAAMARVLHNRTVWMTYMSAASSRSTLFISLTLTQADGTSASLHLVDLAGAENVHDARIAGPVHLAESKAIGRSLDALVRVVLALVEKRKHVPYRDSRLTMLLRTALGGNACASLIATLVPLDVDAGRNSTTLKFAAAIARVRNVAVPAGQSADAQARAEAMREADMATIAPQPLAWTRTESAAAGCGVIEVIMPWGAPVACIATSPEEWHSSRGLVIALHGYGKTASADSWKWGIEAYADAGYAVIAINMPGFGGSPGPRSKARSEDVTAPGGPLAVVVAVLNAVGWTAPVAVLGYDWGAAIALELAKSRPWRVAALVLMHAMVTETKRYLKIKTPSLILWVPTDVFHPRKTAVALHRALKSASLSFFHAGQYKASKTRGNYACVADQLVPLAVAHVDAHLSGVAVPAQSTAPPASLPLSVAPTRELLIQDAVAMVRAWDDDGSLGERICAVVHLHIGSSAPQLKRESAAVFAALPIIGTNRETTSAELVALGVWASAPIGVDALAPPPSLEPGSRLAVSSRHIRPLVEPPGAYLAYDAETDYGEAFTNQLCTVVSSNETTVRVAIPTADGGNAEVTLDREAAERGSIYGVPGYLSRQPNGTLVFEDLITADYSVPAMRAIMLRAALQLESVAIQIEVSCDGDEAINDAARAAVPFVVWSTVDMSRLQDGVDRRRNTSHRVEQLVTGGQGHCHGLSSAMAALLLPFCDLLGMRVAYCRGYTLRSDDDAVRNDVDRHQWLQISMLPSGRSYTCDVSRYGLPAPQQQHDRSTLAAETVALAAEAGALLASPELALPIELAYSLAGARYVALGC</sequence>
<dbReference type="SMART" id="SM00129">
    <property type="entry name" value="KISc"/>
    <property type="match status" value="1"/>
</dbReference>
<dbReference type="Pfam" id="PF00225">
    <property type="entry name" value="Kinesin"/>
    <property type="match status" value="1"/>
</dbReference>
<dbReference type="InterPro" id="IPR000073">
    <property type="entry name" value="AB_hydrolase_1"/>
</dbReference>
<keyword evidence="3 4" id="KW-0505">Motor protein</keyword>
<dbReference type="RefSeq" id="XP_013759326.1">
    <property type="nucleotide sequence ID" value="XM_013903872.1"/>
</dbReference>
<comment type="similarity">
    <text evidence="3 4">Belongs to the TRAFAC class myosin-kinesin ATPase superfamily. Kinesin family.</text>
</comment>
<dbReference type="PROSITE" id="PS50067">
    <property type="entry name" value="KINESIN_MOTOR_2"/>
    <property type="match status" value="1"/>
</dbReference>
<dbReference type="GeneID" id="25563641"/>
<gene>
    <name evidence="6" type="ORF">AMSG_04078</name>
</gene>
<dbReference type="STRING" id="461836.A0A0L0D968"/>